<dbReference type="Pfam" id="PF02769">
    <property type="entry name" value="AIRS_C"/>
    <property type="match status" value="1"/>
</dbReference>
<reference evidence="4 5" key="1">
    <citation type="submission" date="2021-02" db="EMBL/GenBank/DDBJ databases">
        <title>Complete genome of Desulfoluna sp. strain ASN36.</title>
        <authorList>
            <person name="Takahashi A."/>
            <person name="Kojima H."/>
            <person name="Fukui M."/>
        </authorList>
    </citation>
    <scope>NUCLEOTIDE SEQUENCE [LARGE SCALE GENOMIC DNA]</scope>
    <source>
        <strain evidence="4 5">ASN36</strain>
    </source>
</reference>
<dbReference type="Pfam" id="PF00586">
    <property type="entry name" value="AIRS"/>
    <property type="match status" value="1"/>
</dbReference>
<evidence type="ECO:0000313" key="4">
    <source>
        <dbReference type="EMBL" id="BCS96774.1"/>
    </source>
</evidence>
<dbReference type="PANTHER" id="PTHR30303">
    <property type="entry name" value="HYDROGENASE ISOENZYMES FORMATION PROTEIN HYPE"/>
    <property type="match status" value="1"/>
</dbReference>
<dbReference type="SUPFAM" id="SSF55326">
    <property type="entry name" value="PurM N-terminal domain-like"/>
    <property type="match status" value="1"/>
</dbReference>
<dbReference type="PANTHER" id="PTHR30303:SF0">
    <property type="entry name" value="CARBAMOYL DEHYDRATASE HYPE"/>
    <property type="match status" value="1"/>
</dbReference>
<dbReference type="PIRSF" id="PIRSF005644">
    <property type="entry name" value="Hdrgns_mtr_HypE"/>
    <property type="match status" value="1"/>
</dbReference>
<dbReference type="InterPro" id="IPR011854">
    <property type="entry name" value="HypE"/>
</dbReference>
<dbReference type="SUPFAM" id="SSF56042">
    <property type="entry name" value="PurM C-terminal domain-like"/>
    <property type="match status" value="1"/>
</dbReference>
<comment type="similarity">
    <text evidence="1">Belongs to the HypE family.</text>
</comment>
<dbReference type="NCBIfam" id="TIGR02124">
    <property type="entry name" value="hypE"/>
    <property type="match status" value="1"/>
</dbReference>
<feature type="domain" description="PurM-like N-terminal" evidence="2">
    <location>
        <begin position="39"/>
        <end position="149"/>
    </location>
</feature>
<dbReference type="Gene3D" id="3.30.1330.10">
    <property type="entry name" value="PurM-like, N-terminal domain"/>
    <property type="match status" value="1"/>
</dbReference>
<dbReference type="RefSeq" id="WP_236893058.1">
    <property type="nucleotide sequence ID" value="NZ_AP024488.1"/>
</dbReference>
<protein>
    <submittedName>
        <fullName evidence="4">Hydrogenase expression/formation protein HypE</fullName>
    </submittedName>
</protein>
<dbReference type="InterPro" id="IPR010918">
    <property type="entry name" value="PurM-like_C_dom"/>
</dbReference>
<evidence type="ECO:0000313" key="5">
    <source>
        <dbReference type="Proteomes" id="UP001320148"/>
    </source>
</evidence>
<dbReference type="Proteomes" id="UP001320148">
    <property type="component" value="Chromosome"/>
</dbReference>
<name>A0ABM7PI70_9BACT</name>
<organism evidence="4 5">
    <name type="scientific">Desulfoluna limicola</name>
    <dbReference type="NCBI Taxonomy" id="2810562"/>
    <lineage>
        <taxon>Bacteria</taxon>
        <taxon>Pseudomonadati</taxon>
        <taxon>Thermodesulfobacteriota</taxon>
        <taxon>Desulfobacteria</taxon>
        <taxon>Desulfobacterales</taxon>
        <taxon>Desulfolunaceae</taxon>
        <taxon>Desulfoluna</taxon>
    </lineage>
</organism>
<proteinExistence type="inferred from homology"/>
<sequence length="337" mass="35119">MTGPAILLDHGSGGEKSDTLIEESILPHIINPHLAVLNDGASVSIGGHRLAISTDSYVVDPIFFPGGSIGHLAVHGTVNDVSMCGARPLYLSCALIMEEGFPVQDLERIMADMGAAAKKAGVAIITGDTKVVPRGACDKIFINTTGIGITPEGTAPSADKAKPGDAIILSGTIGDHGLAILSSREGLTFQSEIKSDTAPLNQMVSDIIAICPEIHVLRDPTRGGVATVLNEVASASGVHITLHEDNLPIRPDVAALGELLGLDPLYTANEGKLLAWAPREKAEAVLTAIQNSPYGKEAAIIGEVTSTTDHPHVTLTTLTGGKRRVPRLTGDQLPRIC</sequence>
<feature type="domain" description="PurM-like C-terminal" evidence="3">
    <location>
        <begin position="162"/>
        <end position="308"/>
    </location>
</feature>
<dbReference type="InterPro" id="IPR036921">
    <property type="entry name" value="PurM-like_N_sf"/>
</dbReference>
<keyword evidence="5" id="KW-1185">Reference proteome</keyword>
<dbReference type="Gene3D" id="3.90.650.10">
    <property type="entry name" value="PurM-like C-terminal domain"/>
    <property type="match status" value="1"/>
</dbReference>
<evidence type="ECO:0000259" key="3">
    <source>
        <dbReference type="Pfam" id="PF02769"/>
    </source>
</evidence>
<dbReference type="InterPro" id="IPR016188">
    <property type="entry name" value="PurM-like_N"/>
</dbReference>
<accession>A0ABM7PI70</accession>
<evidence type="ECO:0000256" key="1">
    <source>
        <dbReference type="ARBA" id="ARBA00006243"/>
    </source>
</evidence>
<dbReference type="EMBL" id="AP024488">
    <property type="protein sequence ID" value="BCS96774.1"/>
    <property type="molecule type" value="Genomic_DNA"/>
</dbReference>
<gene>
    <name evidence="4" type="primary">hypE</name>
    <name evidence="4" type="ORF">DSLASN_24060</name>
</gene>
<dbReference type="CDD" id="cd02197">
    <property type="entry name" value="HypE"/>
    <property type="match status" value="1"/>
</dbReference>
<dbReference type="InterPro" id="IPR036676">
    <property type="entry name" value="PurM-like_C_sf"/>
</dbReference>
<evidence type="ECO:0000259" key="2">
    <source>
        <dbReference type="Pfam" id="PF00586"/>
    </source>
</evidence>